<dbReference type="SUPFAM" id="SSF53756">
    <property type="entry name" value="UDP-Glycosyltransferase/glycogen phosphorylase"/>
    <property type="match status" value="1"/>
</dbReference>
<dbReference type="Gene3D" id="3.40.50.2000">
    <property type="entry name" value="Glycogen Phosphorylase B"/>
    <property type="match status" value="2"/>
</dbReference>
<organism evidence="3 4">
    <name type="scientific">Salicibibacter kimchii</name>
    <dbReference type="NCBI Taxonomy" id="2099786"/>
    <lineage>
        <taxon>Bacteria</taxon>
        <taxon>Bacillati</taxon>
        <taxon>Bacillota</taxon>
        <taxon>Bacilli</taxon>
        <taxon>Bacillales</taxon>
        <taxon>Bacillaceae</taxon>
        <taxon>Salicibibacter</taxon>
    </lineage>
</organism>
<feature type="domain" description="Glycosyl transferase family 1" evidence="1">
    <location>
        <begin position="186"/>
        <end position="351"/>
    </location>
</feature>
<dbReference type="PANTHER" id="PTHR12526">
    <property type="entry name" value="GLYCOSYLTRANSFERASE"/>
    <property type="match status" value="1"/>
</dbReference>
<accession>A0A345BWH7</accession>
<dbReference type="CDD" id="cd03808">
    <property type="entry name" value="GT4_CapM-like"/>
    <property type="match status" value="1"/>
</dbReference>
<dbReference type="EMBL" id="CP031092">
    <property type="protein sequence ID" value="AXF55308.1"/>
    <property type="molecule type" value="Genomic_DNA"/>
</dbReference>
<dbReference type="InterPro" id="IPR001296">
    <property type="entry name" value="Glyco_trans_1"/>
</dbReference>
<dbReference type="InterPro" id="IPR028098">
    <property type="entry name" value="Glyco_trans_4-like_N"/>
</dbReference>
<keyword evidence="3" id="KW-0808">Transferase</keyword>
<name>A0A345BWH7_9BACI</name>
<dbReference type="KEGG" id="rue:DT065_04245"/>
<evidence type="ECO:0000313" key="4">
    <source>
        <dbReference type="Proteomes" id="UP000252100"/>
    </source>
</evidence>
<sequence length="378" mass="43270">MKRVAHICTVASSHNILMDKLQELQKHEYKVHIYSDENGLNPSFSDSYDIPYFFSPMSRSIEPLKDIRSIFTLAKKLKAGQYDIVHTHTSKAGIIGRLAAKKAKVPLIVHTSHGLPFYEGQSRKKHNLYRSLEKIGTRFCHAITSQNYEDIDAIQALNKRLFVYYEGNGVVLDQLDQSTDKVIVTDLKQEYEIPENKIVLLMAARLEPVKNHEFLLRALYIVKKNCNDDFICLIAGDGPEKDRLKSLLPTMNLENNVNFIGRKSNIYDFIKMADISVLTSKKEGVPRFIMESMAFAKPVVASDALGTRELVSNDESGFLVPLEEDERLADAIQQLITDEKLRTEFGERGRQIIKEQFTEQQVAKRIDGIYRELWKEVD</sequence>
<dbReference type="RefSeq" id="WP_114371180.1">
    <property type="nucleotide sequence ID" value="NZ_CP031092.1"/>
</dbReference>
<proteinExistence type="predicted"/>
<evidence type="ECO:0000313" key="3">
    <source>
        <dbReference type="EMBL" id="AXF55308.1"/>
    </source>
</evidence>
<keyword evidence="4" id="KW-1185">Reference proteome</keyword>
<dbReference type="Pfam" id="PF00534">
    <property type="entry name" value="Glycos_transf_1"/>
    <property type="match status" value="1"/>
</dbReference>
<gene>
    <name evidence="3" type="ORF">DT065_04245</name>
</gene>
<protein>
    <submittedName>
        <fullName evidence="3">Glycosyltransferase family 1 protein</fullName>
    </submittedName>
</protein>
<dbReference type="AlphaFoldDB" id="A0A345BWH7"/>
<reference evidence="3 4" key="1">
    <citation type="journal article" date="2018" name="J. Microbiol.">
        <title>Salicibibacter kimchii gen. nov., sp. nov., a moderately halophilic and alkalitolerant bacterium in the family Bacillaceae, isolated from kimchi.</title>
        <authorList>
            <person name="Jang J.Y."/>
            <person name="Oh Y.J."/>
            <person name="Lim S.K."/>
            <person name="Park H.K."/>
            <person name="Lee C."/>
            <person name="Kim J.Y."/>
            <person name="Lee M.A."/>
            <person name="Choi H.J."/>
        </authorList>
    </citation>
    <scope>NUCLEOTIDE SEQUENCE [LARGE SCALE GENOMIC DNA]</scope>
    <source>
        <strain evidence="3 4">NKC1-1</strain>
    </source>
</reference>
<dbReference type="GO" id="GO:0016757">
    <property type="term" value="F:glycosyltransferase activity"/>
    <property type="evidence" value="ECO:0007669"/>
    <property type="project" value="InterPro"/>
</dbReference>
<dbReference type="Proteomes" id="UP000252100">
    <property type="component" value="Chromosome"/>
</dbReference>
<feature type="domain" description="Glycosyltransferase subfamily 4-like N-terminal" evidence="2">
    <location>
        <begin position="6"/>
        <end position="147"/>
    </location>
</feature>
<dbReference type="OrthoDB" id="9806653at2"/>
<dbReference type="Pfam" id="PF13477">
    <property type="entry name" value="Glyco_trans_4_2"/>
    <property type="match status" value="1"/>
</dbReference>
<evidence type="ECO:0000259" key="1">
    <source>
        <dbReference type="Pfam" id="PF00534"/>
    </source>
</evidence>
<evidence type="ECO:0000259" key="2">
    <source>
        <dbReference type="Pfam" id="PF13477"/>
    </source>
</evidence>